<dbReference type="GO" id="GO:0043683">
    <property type="term" value="P:type IV pilus assembly"/>
    <property type="evidence" value="ECO:0007669"/>
    <property type="project" value="InterPro"/>
</dbReference>
<dbReference type="Gene3D" id="3.30.70.60">
    <property type="match status" value="1"/>
</dbReference>
<evidence type="ECO:0000256" key="2">
    <source>
        <dbReference type="SAM" id="Phobius"/>
    </source>
</evidence>
<evidence type="ECO:0000256" key="1">
    <source>
        <dbReference type="SAM" id="Coils"/>
    </source>
</evidence>
<name>A0A3M6QWB3_9BURK</name>
<keyword evidence="2" id="KW-0812">Transmembrane</keyword>
<evidence type="ECO:0000313" key="3">
    <source>
        <dbReference type="EMBL" id="RMX07305.1"/>
    </source>
</evidence>
<keyword evidence="2" id="KW-1133">Transmembrane helix</keyword>
<dbReference type="EMBL" id="RDQK01000022">
    <property type="protein sequence ID" value="RMX07305.1"/>
    <property type="molecule type" value="Genomic_DNA"/>
</dbReference>
<protein>
    <submittedName>
        <fullName evidence="3">Pilus assembly protein PilO</fullName>
    </submittedName>
</protein>
<accession>A0A3M6QWB3</accession>
<dbReference type="PIRSF" id="PIRSF016482">
    <property type="entry name" value="PilO"/>
    <property type="match status" value="1"/>
</dbReference>
<dbReference type="RefSeq" id="WP_122248655.1">
    <property type="nucleotide sequence ID" value="NZ_RDQK01000022.1"/>
</dbReference>
<dbReference type="InterPro" id="IPR014717">
    <property type="entry name" value="Transl_elong_EF1B/ribsomal_bS6"/>
</dbReference>
<comment type="caution">
    <text evidence="3">The sequence shown here is derived from an EMBL/GenBank/DDBJ whole genome shotgun (WGS) entry which is preliminary data.</text>
</comment>
<dbReference type="Proteomes" id="UP000281171">
    <property type="component" value="Unassembled WGS sequence"/>
</dbReference>
<organism evidence="3 4">
    <name type="scientific">Allofranklinella schreckenbergeri</name>
    <dbReference type="NCBI Taxonomy" id="1076744"/>
    <lineage>
        <taxon>Bacteria</taxon>
        <taxon>Pseudomonadati</taxon>
        <taxon>Pseudomonadota</taxon>
        <taxon>Betaproteobacteria</taxon>
        <taxon>Burkholderiales</taxon>
        <taxon>Comamonadaceae</taxon>
        <taxon>Allofranklinella</taxon>
    </lineage>
</organism>
<feature type="transmembrane region" description="Helical" evidence="2">
    <location>
        <begin position="21"/>
        <end position="43"/>
    </location>
</feature>
<dbReference type="AlphaFoldDB" id="A0A3M6QWB3"/>
<keyword evidence="2" id="KW-0472">Membrane</keyword>
<reference evidence="3 4" key="1">
    <citation type="submission" date="2018-10" db="EMBL/GenBank/DDBJ databases">
        <title>Comamonadaceae CDC group NO-1 genome sequencing and assembly.</title>
        <authorList>
            <person name="Bernier A.-M."/>
            <person name="Bernard K."/>
        </authorList>
    </citation>
    <scope>NUCLEOTIDE SEQUENCE [LARGE SCALE GENOMIC DNA]</scope>
    <source>
        <strain evidence="3 4">NML180581</strain>
    </source>
</reference>
<proteinExistence type="predicted"/>
<dbReference type="PANTHER" id="PTHR39555:SF1">
    <property type="entry name" value="TYPE IV PILUS INNER MEMBRANE COMPONENT PILO"/>
    <property type="match status" value="1"/>
</dbReference>
<dbReference type="GO" id="GO:0043107">
    <property type="term" value="P:type IV pilus-dependent motility"/>
    <property type="evidence" value="ECO:0007669"/>
    <property type="project" value="InterPro"/>
</dbReference>
<feature type="coiled-coil region" evidence="1">
    <location>
        <begin position="44"/>
        <end position="95"/>
    </location>
</feature>
<gene>
    <name evidence="3" type="ORF">EBQ24_09430</name>
</gene>
<dbReference type="InterPro" id="IPR007445">
    <property type="entry name" value="PilO"/>
</dbReference>
<dbReference type="PANTHER" id="PTHR39555">
    <property type="entry name" value="FIMBRIAL ASSEMBLY PROTEIN PILO-LIKE PROTEIN-RELATED"/>
    <property type="match status" value="1"/>
</dbReference>
<dbReference type="Pfam" id="PF04350">
    <property type="entry name" value="PilO"/>
    <property type="match status" value="1"/>
</dbReference>
<keyword evidence="1" id="KW-0175">Coiled coil</keyword>
<evidence type="ECO:0000313" key="4">
    <source>
        <dbReference type="Proteomes" id="UP000281171"/>
    </source>
</evidence>
<sequence length="214" mass="24302">MKDWASQFRQASGRDPWLWPILPRIVLFIVIAIAVAVLAWFFYLTSFKEELEAAQAKEASLRSDFSRDYKKAINLEALKKQKEQAIQYVSLLEKQLPNKAEMDALLSDINQAGIGRGLHFELFKPGAFQIKDYYGEQPIDIVVTGNYDAIGEFASDIAHLSRIVTIGNMHVTKDSKDISNDRLTMKAVAKTYRYLSPDEQIEQAKEKNNKGGKK</sequence>